<evidence type="ECO:0000313" key="2">
    <source>
        <dbReference type="EMBL" id="KFA88679.1"/>
    </source>
</evidence>
<gene>
    <name evidence="2" type="ORF">Q664_39395</name>
</gene>
<dbReference type="InterPro" id="IPR000595">
    <property type="entry name" value="cNMP-bd_dom"/>
</dbReference>
<dbReference type="InterPro" id="IPR018490">
    <property type="entry name" value="cNMP-bd_dom_sf"/>
</dbReference>
<protein>
    <submittedName>
        <fullName evidence="2">Cyclic nucleotide-binding protein</fullName>
    </submittedName>
</protein>
<sequence>MKQKLVDYFRRIAPLSDEEAQAILDSMVVKSCPKGTHLLMAGQVCTEAYFVLQGCVRQYYVVDGEERSNGFFTEDDWVLSIHSLMNQTPADHFLVCAEDTTVVVGNAQREQDLYRRFPRFESISRMAMQKVLAEQQERLASYLTDSPEQRYLKLSKTRPEIFQRIPQYQLASYIGVKPESLSRIRKRIATRGKPATPRRKA</sequence>
<dbReference type="Pfam" id="PF00027">
    <property type="entry name" value="cNMP_binding"/>
    <property type="match status" value="1"/>
</dbReference>
<dbReference type="EMBL" id="JPMI01000277">
    <property type="protein sequence ID" value="KFA88679.1"/>
    <property type="molecule type" value="Genomic_DNA"/>
</dbReference>
<dbReference type="SUPFAM" id="SSF51206">
    <property type="entry name" value="cAMP-binding domain-like"/>
    <property type="match status" value="1"/>
</dbReference>
<dbReference type="Proteomes" id="UP000028547">
    <property type="component" value="Unassembled WGS sequence"/>
</dbReference>
<evidence type="ECO:0000259" key="1">
    <source>
        <dbReference type="PROSITE" id="PS50042"/>
    </source>
</evidence>
<dbReference type="InterPro" id="IPR014710">
    <property type="entry name" value="RmlC-like_jellyroll"/>
</dbReference>
<dbReference type="PROSITE" id="PS50042">
    <property type="entry name" value="CNMP_BINDING_3"/>
    <property type="match status" value="1"/>
</dbReference>
<name>A0A084SJP4_9BACT</name>
<dbReference type="CDD" id="cd00038">
    <property type="entry name" value="CAP_ED"/>
    <property type="match status" value="1"/>
</dbReference>
<feature type="domain" description="Cyclic nucleotide-binding" evidence="1">
    <location>
        <begin position="11"/>
        <end position="74"/>
    </location>
</feature>
<organism evidence="2 3">
    <name type="scientific">Archangium violaceum Cb vi76</name>
    <dbReference type="NCBI Taxonomy" id="1406225"/>
    <lineage>
        <taxon>Bacteria</taxon>
        <taxon>Pseudomonadati</taxon>
        <taxon>Myxococcota</taxon>
        <taxon>Myxococcia</taxon>
        <taxon>Myxococcales</taxon>
        <taxon>Cystobacterineae</taxon>
        <taxon>Archangiaceae</taxon>
        <taxon>Archangium</taxon>
    </lineage>
</organism>
<reference evidence="2 3" key="1">
    <citation type="submission" date="2014-07" db="EMBL/GenBank/DDBJ databases">
        <title>Draft Genome Sequence of Gephyronic Acid Producer, Cystobacter violaceus Strain Cb vi76.</title>
        <authorList>
            <person name="Stevens D.C."/>
            <person name="Young J."/>
            <person name="Carmichael R."/>
            <person name="Tan J."/>
            <person name="Taylor R.E."/>
        </authorList>
    </citation>
    <scope>NUCLEOTIDE SEQUENCE [LARGE SCALE GENOMIC DNA]</scope>
    <source>
        <strain evidence="2 3">Cb vi76</strain>
    </source>
</reference>
<proteinExistence type="predicted"/>
<accession>A0A084SJP4</accession>
<dbReference type="SMART" id="SM00100">
    <property type="entry name" value="cNMP"/>
    <property type="match status" value="1"/>
</dbReference>
<comment type="caution">
    <text evidence="2">The sequence shown here is derived from an EMBL/GenBank/DDBJ whole genome shotgun (WGS) entry which is preliminary data.</text>
</comment>
<dbReference type="Gene3D" id="2.60.120.10">
    <property type="entry name" value="Jelly Rolls"/>
    <property type="match status" value="1"/>
</dbReference>
<dbReference type="AlphaFoldDB" id="A0A084SJP4"/>
<evidence type="ECO:0000313" key="3">
    <source>
        <dbReference type="Proteomes" id="UP000028547"/>
    </source>
</evidence>
<dbReference type="RefSeq" id="WP_043407912.1">
    <property type="nucleotide sequence ID" value="NZ_JPMI01000277.1"/>
</dbReference>